<sequence>MTDTDVTVTFDSANRLRVLAEDAYIHSADLRDTSIEFSKKSSRFNEVIEAVVVELAAQAERIDEAQMRVIGARTMAAMERDEGRERKVAYLQTVLAEKRRELSRVEELRRSMETLEMDRKAMLDRLMNNEC</sequence>
<keyword evidence="2 4" id="KW-0175">Coiled coil</keyword>
<dbReference type="EMBL" id="GG674496">
    <property type="protein sequence ID" value="EER14168.1"/>
    <property type="molecule type" value="Genomic_DNA"/>
</dbReference>
<keyword evidence="6" id="KW-1185">Reference proteome</keyword>
<name>C5KML0_PERM5</name>
<dbReference type="RefSeq" id="XP_002782373.1">
    <property type="nucleotide sequence ID" value="XM_002782327.1"/>
</dbReference>
<dbReference type="InterPro" id="IPR028172">
    <property type="entry name" value="FT20"/>
</dbReference>
<dbReference type="GO" id="GO:0005737">
    <property type="term" value="C:cytoplasm"/>
    <property type="evidence" value="ECO:0007669"/>
    <property type="project" value="TreeGrafter"/>
</dbReference>
<dbReference type="GO" id="GO:0036064">
    <property type="term" value="C:ciliary basal body"/>
    <property type="evidence" value="ECO:0007669"/>
    <property type="project" value="TreeGrafter"/>
</dbReference>
<evidence type="ECO:0000256" key="2">
    <source>
        <dbReference type="ARBA" id="ARBA00023054"/>
    </source>
</evidence>
<evidence type="ECO:0000313" key="6">
    <source>
        <dbReference type="Proteomes" id="UP000007800"/>
    </source>
</evidence>
<protein>
    <recommendedName>
        <fullName evidence="7">Intraflagellar transport protein 20</fullName>
    </recommendedName>
</protein>
<reference evidence="5 6" key="1">
    <citation type="submission" date="2008-07" db="EMBL/GenBank/DDBJ databases">
        <authorList>
            <person name="El-Sayed N."/>
            <person name="Caler E."/>
            <person name="Inman J."/>
            <person name="Amedeo P."/>
            <person name="Hass B."/>
            <person name="Wortman J."/>
        </authorList>
    </citation>
    <scope>NUCLEOTIDE SEQUENCE [LARGE SCALE GENOMIC DNA]</scope>
    <source>
        <strain evidence="6">ATCC 50983 / TXsc</strain>
    </source>
</reference>
<dbReference type="GO" id="GO:0097546">
    <property type="term" value="C:ciliary base"/>
    <property type="evidence" value="ECO:0007669"/>
    <property type="project" value="TreeGrafter"/>
</dbReference>
<proteinExistence type="predicted"/>
<feature type="coiled-coil region" evidence="4">
    <location>
        <begin position="95"/>
        <end position="125"/>
    </location>
</feature>
<dbReference type="PANTHER" id="PTHR31978:SF1">
    <property type="entry name" value="INTRAFLAGELLAR TRANSPORT PROTEIN 20 HOMOLOG"/>
    <property type="match status" value="1"/>
</dbReference>
<dbReference type="GO" id="GO:0061512">
    <property type="term" value="P:protein localization to cilium"/>
    <property type="evidence" value="ECO:0007669"/>
    <property type="project" value="TreeGrafter"/>
</dbReference>
<keyword evidence="3" id="KW-0966">Cell projection</keyword>
<dbReference type="PANTHER" id="PTHR31978">
    <property type="entry name" value="INTRAFLAGELLAR TRANSPORT PROTEIN 20 HOMOLOG"/>
    <property type="match status" value="1"/>
</dbReference>
<evidence type="ECO:0000256" key="3">
    <source>
        <dbReference type="ARBA" id="ARBA00023273"/>
    </source>
</evidence>
<evidence type="ECO:0008006" key="7">
    <source>
        <dbReference type="Google" id="ProtNLM"/>
    </source>
</evidence>
<dbReference type="Proteomes" id="UP000007800">
    <property type="component" value="Unassembled WGS sequence"/>
</dbReference>
<evidence type="ECO:0000256" key="4">
    <source>
        <dbReference type="SAM" id="Coils"/>
    </source>
</evidence>
<dbReference type="GO" id="GO:0060271">
    <property type="term" value="P:cilium assembly"/>
    <property type="evidence" value="ECO:0007669"/>
    <property type="project" value="TreeGrafter"/>
</dbReference>
<dbReference type="OrthoDB" id="10254896at2759"/>
<comment type="subcellular location">
    <subcellularLocation>
        <location evidence="1">Cell projection</location>
        <location evidence="1">Cilium</location>
    </subcellularLocation>
</comment>
<accession>C5KML0</accession>
<dbReference type="AlphaFoldDB" id="C5KML0"/>
<dbReference type="GO" id="GO:0030990">
    <property type="term" value="C:intraciliary transport particle"/>
    <property type="evidence" value="ECO:0007669"/>
    <property type="project" value="TreeGrafter"/>
</dbReference>
<evidence type="ECO:0000313" key="5">
    <source>
        <dbReference type="EMBL" id="EER14168.1"/>
    </source>
</evidence>
<dbReference type="Pfam" id="PF14931">
    <property type="entry name" value="IFT20"/>
    <property type="match status" value="1"/>
</dbReference>
<organism evidence="6">
    <name type="scientific">Perkinsus marinus (strain ATCC 50983 / TXsc)</name>
    <dbReference type="NCBI Taxonomy" id="423536"/>
    <lineage>
        <taxon>Eukaryota</taxon>
        <taxon>Sar</taxon>
        <taxon>Alveolata</taxon>
        <taxon>Perkinsozoa</taxon>
        <taxon>Perkinsea</taxon>
        <taxon>Perkinsida</taxon>
        <taxon>Perkinsidae</taxon>
        <taxon>Perkinsus</taxon>
    </lineage>
</organism>
<dbReference type="GeneID" id="9060128"/>
<gene>
    <name evidence="5" type="ORF">Pmar_PMAR029232</name>
</gene>
<evidence type="ECO:0000256" key="1">
    <source>
        <dbReference type="ARBA" id="ARBA00004138"/>
    </source>
</evidence>
<dbReference type="InParanoid" id="C5KML0"/>
<dbReference type="OMA" id="CIQMMTE"/>
<dbReference type="GO" id="GO:0097730">
    <property type="term" value="C:non-motile cilium"/>
    <property type="evidence" value="ECO:0007669"/>
    <property type="project" value="TreeGrafter"/>
</dbReference>